<comment type="caution">
    <text evidence="1">The sequence shown here is derived from an EMBL/GenBank/DDBJ whole genome shotgun (WGS) entry which is preliminary data.</text>
</comment>
<dbReference type="EMBL" id="BARS01014099">
    <property type="protein sequence ID" value="GAF90006.1"/>
    <property type="molecule type" value="Genomic_DNA"/>
</dbReference>
<proteinExistence type="predicted"/>
<gene>
    <name evidence="1" type="ORF">S01H1_24020</name>
</gene>
<evidence type="ECO:0000313" key="1">
    <source>
        <dbReference type="EMBL" id="GAF90006.1"/>
    </source>
</evidence>
<reference evidence="1" key="1">
    <citation type="journal article" date="2014" name="Front. Microbiol.">
        <title>High frequency of phylogenetically diverse reductive dehalogenase-homologous genes in deep subseafloor sedimentary metagenomes.</title>
        <authorList>
            <person name="Kawai M."/>
            <person name="Futagami T."/>
            <person name="Toyoda A."/>
            <person name="Takaki Y."/>
            <person name="Nishi S."/>
            <person name="Hori S."/>
            <person name="Arai W."/>
            <person name="Tsubouchi T."/>
            <person name="Morono Y."/>
            <person name="Uchiyama I."/>
            <person name="Ito T."/>
            <person name="Fujiyama A."/>
            <person name="Inagaki F."/>
            <person name="Takami H."/>
        </authorList>
    </citation>
    <scope>NUCLEOTIDE SEQUENCE</scope>
    <source>
        <strain evidence="1">Expedition CK06-06</strain>
    </source>
</reference>
<feature type="non-terminal residue" evidence="1">
    <location>
        <position position="1"/>
    </location>
</feature>
<protein>
    <submittedName>
        <fullName evidence="1">Uncharacterized protein</fullName>
    </submittedName>
</protein>
<dbReference type="AlphaFoldDB" id="X0TS41"/>
<name>X0TS41_9ZZZZ</name>
<organism evidence="1">
    <name type="scientific">marine sediment metagenome</name>
    <dbReference type="NCBI Taxonomy" id="412755"/>
    <lineage>
        <taxon>unclassified sequences</taxon>
        <taxon>metagenomes</taxon>
        <taxon>ecological metagenomes</taxon>
    </lineage>
</organism>
<feature type="non-terminal residue" evidence="1">
    <location>
        <position position="97"/>
    </location>
</feature>
<accession>X0TS41</accession>
<sequence>RVSSSSDSGDNVNIRKQWDGNHRYRSAANTNWVQTILATTTNGDTSGKFLIRRVGTSVTTYYDSGGSWITHATDTTDTLGTGDVSFTLWIQSWGSPP</sequence>